<reference evidence="1" key="1">
    <citation type="submission" date="2024-07" db="EMBL/GenBank/DDBJ databases">
        <authorList>
            <person name="Yu S.T."/>
        </authorList>
    </citation>
    <scope>NUCLEOTIDE SEQUENCE</scope>
    <source>
        <strain evidence="1">R44</strain>
    </source>
</reference>
<name>A0AB39SZ37_9ACTN</name>
<sequence length="127" mass="14520">MTESTSARRAPRHLSELRGIYDLLEEVRLRPGMWVRGSSLQHLDSMLTGYWIALEIHGVDEESDFANRGPFSDWLWKRLGMQYPSALGWAVEIEREAERRDMPTIELFFALLDEFMAAGASASEATD</sequence>
<protein>
    <submittedName>
        <fullName evidence="1">Uncharacterized protein</fullName>
    </submittedName>
</protein>
<gene>
    <name evidence="1" type="ORF">AB5J54_12615</name>
</gene>
<organism evidence="1">
    <name type="scientific">Streptomyces sp. R44</name>
    <dbReference type="NCBI Taxonomy" id="3238633"/>
    <lineage>
        <taxon>Bacteria</taxon>
        <taxon>Bacillati</taxon>
        <taxon>Actinomycetota</taxon>
        <taxon>Actinomycetes</taxon>
        <taxon>Kitasatosporales</taxon>
        <taxon>Streptomycetaceae</taxon>
        <taxon>Streptomyces</taxon>
    </lineage>
</organism>
<dbReference type="AlphaFoldDB" id="A0AB39SZ37"/>
<dbReference type="EMBL" id="CP163444">
    <property type="protein sequence ID" value="XDQ71316.1"/>
    <property type="molecule type" value="Genomic_DNA"/>
</dbReference>
<accession>A0AB39SZ37</accession>
<evidence type="ECO:0000313" key="1">
    <source>
        <dbReference type="EMBL" id="XDQ71316.1"/>
    </source>
</evidence>
<dbReference type="RefSeq" id="WP_369144021.1">
    <property type="nucleotide sequence ID" value="NZ_CP163444.1"/>
</dbReference>
<proteinExistence type="predicted"/>